<evidence type="ECO:0000313" key="5">
    <source>
        <dbReference type="WormBase" id="SRAE_X000031700"/>
    </source>
</evidence>
<gene>
    <name evidence="2 4 5" type="ORF">SRAE_X000031700</name>
</gene>
<dbReference type="Proteomes" id="UP000035682">
    <property type="component" value="Unplaced"/>
</dbReference>
<keyword evidence="1" id="KW-0732">Signal</keyword>
<proteinExistence type="predicted"/>
<keyword evidence="3" id="KW-1185">Reference proteome</keyword>
<sequence>MFLKNIKKYLILLFLIQLFGETQQDNNNYTSFLRNDATINPNYIVEKVFAYKRRKNLPTFVDDMIMNEKPFYYKNDKINKYKNINTYDRMNTIKIDLTKRSSNKNFFLFRKDLKFHPFDFDTLGGLGLGKRTI</sequence>
<reference evidence="4" key="2">
    <citation type="submission" date="2020-12" db="UniProtKB">
        <authorList>
            <consortium name="WormBaseParasite"/>
        </authorList>
    </citation>
    <scope>IDENTIFICATION</scope>
</reference>
<dbReference type="AlphaFoldDB" id="A0A090LTM4"/>
<evidence type="ECO:0000313" key="2">
    <source>
        <dbReference type="EMBL" id="CEF70989.1"/>
    </source>
</evidence>
<dbReference type="WBParaSite" id="SRAE_X000031700.1">
    <property type="protein sequence ID" value="SRAE_X000031700.1"/>
    <property type="gene ID" value="WBGene00265875"/>
</dbReference>
<dbReference type="CTD" id="36383369"/>
<evidence type="ECO:0000313" key="4">
    <source>
        <dbReference type="WBParaSite" id="SRAE_X000031700.1"/>
    </source>
</evidence>
<accession>A0A090LTM4</accession>
<dbReference type="GeneID" id="36383369"/>
<reference evidence="2 3" key="1">
    <citation type="submission" date="2014-09" db="EMBL/GenBank/DDBJ databases">
        <authorList>
            <person name="Martin A.A."/>
        </authorList>
    </citation>
    <scope>NUCLEOTIDE SEQUENCE</scope>
    <source>
        <strain evidence="3">ED321</strain>
        <strain evidence="2">ED321 Heterogonic</strain>
    </source>
</reference>
<evidence type="ECO:0000313" key="3">
    <source>
        <dbReference type="Proteomes" id="UP000035682"/>
    </source>
</evidence>
<dbReference type="WormBase" id="SRAE_X000031700">
    <property type="protein sequence ID" value="SRP06428"/>
    <property type="gene ID" value="WBGene00265875"/>
</dbReference>
<feature type="signal peptide" evidence="1">
    <location>
        <begin position="1"/>
        <end position="24"/>
    </location>
</feature>
<evidence type="ECO:0000256" key="1">
    <source>
        <dbReference type="SAM" id="SignalP"/>
    </source>
</evidence>
<dbReference type="EMBL" id="LN609530">
    <property type="protein sequence ID" value="CEF70989.1"/>
    <property type="molecule type" value="Genomic_DNA"/>
</dbReference>
<feature type="chain" id="PRO_5015031205" evidence="1">
    <location>
        <begin position="25"/>
        <end position="133"/>
    </location>
</feature>
<dbReference type="RefSeq" id="XP_024510185.1">
    <property type="nucleotide sequence ID" value="XM_024644647.1"/>
</dbReference>
<organism evidence="2">
    <name type="scientific">Strongyloides ratti</name>
    <name type="common">Parasitic roundworm</name>
    <dbReference type="NCBI Taxonomy" id="34506"/>
    <lineage>
        <taxon>Eukaryota</taxon>
        <taxon>Metazoa</taxon>
        <taxon>Ecdysozoa</taxon>
        <taxon>Nematoda</taxon>
        <taxon>Chromadorea</taxon>
        <taxon>Rhabditida</taxon>
        <taxon>Tylenchina</taxon>
        <taxon>Panagrolaimomorpha</taxon>
        <taxon>Strongyloidoidea</taxon>
        <taxon>Strongyloididae</taxon>
        <taxon>Strongyloides</taxon>
    </lineage>
</organism>
<protein>
    <submittedName>
        <fullName evidence="2 4">Uncharacterized protein</fullName>
    </submittedName>
</protein>
<name>A0A090LTM4_STRRB</name>